<dbReference type="AlphaFoldDB" id="A0A7Y0Q476"/>
<dbReference type="Pfam" id="PF04055">
    <property type="entry name" value="Radical_SAM"/>
    <property type="match status" value="1"/>
</dbReference>
<evidence type="ECO:0000313" key="6">
    <source>
        <dbReference type="EMBL" id="NMP24332.1"/>
    </source>
</evidence>
<dbReference type="Gene3D" id="3.20.20.70">
    <property type="entry name" value="Aldolase class I"/>
    <property type="match status" value="1"/>
</dbReference>
<dbReference type="PANTHER" id="PTHR11228">
    <property type="entry name" value="RADICAL SAM DOMAIN PROTEIN"/>
    <property type="match status" value="1"/>
</dbReference>
<gene>
    <name evidence="6" type="ORF">HIJ39_18540</name>
</gene>
<reference evidence="6 7" key="1">
    <citation type="submission" date="2020-04" db="EMBL/GenBank/DDBJ databases">
        <authorList>
            <person name="Zhang R."/>
            <person name="Schippers A."/>
        </authorList>
    </citation>
    <scope>NUCLEOTIDE SEQUENCE [LARGE SCALE GENOMIC DNA]</scope>
    <source>
        <strain evidence="6 7">DSM 109850</strain>
    </source>
</reference>
<dbReference type="PANTHER" id="PTHR11228:SF34">
    <property type="entry name" value="TUNGSTEN-CONTAINING ALDEHYDE FERREDOXIN OXIDOREDUCTASE COFACTOR MODIFYING PROTEIN"/>
    <property type="match status" value="1"/>
</dbReference>
<evidence type="ECO:0000256" key="2">
    <source>
        <dbReference type="ARBA" id="ARBA00022723"/>
    </source>
</evidence>
<keyword evidence="2" id="KW-0479">Metal-binding</keyword>
<dbReference type="Proteomes" id="UP000533476">
    <property type="component" value="Unassembled WGS sequence"/>
</dbReference>
<protein>
    <submittedName>
        <fullName evidence="6">Radical SAM protein</fullName>
    </submittedName>
</protein>
<evidence type="ECO:0000256" key="3">
    <source>
        <dbReference type="ARBA" id="ARBA00023004"/>
    </source>
</evidence>
<dbReference type="InterPro" id="IPR007197">
    <property type="entry name" value="rSAM"/>
</dbReference>
<evidence type="ECO:0000313" key="7">
    <source>
        <dbReference type="Proteomes" id="UP000533476"/>
    </source>
</evidence>
<dbReference type="PROSITE" id="PS51918">
    <property type="entry name" value="RADICAL_SAM"/>
    <property type="match status" value="1"/>
</dbReference>
<dbReference type="InterPro" id="IPR013785">
    <property type="entry name" value="Aldolase_TIM"/>
</dbReference>
<dbReference type="GO" id="GO:0003824">
    <property type="term" value="F:catalytic activity"/>
    <property type="evidence" value="ECO:0007669"/>
    <property type="project" value="InterPro"/>
</dbReference>
<dbReference type="EMBL" id="JABBVZ010000101">
    <property type="protein sequence ID" value="NMP24332.1"/>
    <property type="molecule type" value="Genomic_DNA"/>
</dbReference>
<dbReference type="GO" id="GO:0046872">
    <property type="term" value="F:metal ion binding"/>
    <property type="evidence" value="ECO:0007669"/>
    <property type="project" value="UniProtKB-KW"/>
</dbReference>
<dbReference type="InterPro" id="IPR058240">
    <property type="entry name" value="rSAM_sf"/>
</dbReference>
<comment type="caution">
    <text evidence="6">The sequence shown here is derived from an EMBL/GenBank/DDBJ whole genome shotgun (WGS) entry which is preliminary data.</text>
</comment>
<keyword evidence="4" id="KW-0411">Iron-sulfur</keyword>
<accession>A0A7Y0Q476</accession>
<evidence type="ECO:0000256" key="4">
    <source>
        <dbReference type="ARBA" id="ARBA00023014"/>
    </source>
</evidence>
<feature type="domain" description="Radical SAM core" evidence="5">
    <location>
        <begin position="8"/>
        <end position="219"/>
    </location>
</feature>
<keyword evidence="3" id="KW-0408">Iron</keyword>
<dbReference type="InterPro" id="IPR050377">
    <property type="entry name" value="Radical_SAM_PqqE_MftC-like"/>
</dbReference>
<dbReference type="RefSeq" id="WP_169102365.1">
    <property type="nucleotide sequence ID" value="NZ_JABBVZ010000101.1"/>
</dbReference>
<dbReference type="SFLD" id="SFLDS00029">
    <property type="entry name" value="Radical_SAM"/>
    <property type="match status" value="1"/>
</dbReference>
<dbReference type="GO" id="GO:0051536">
    <property type="term" value="F:iron-sulfur cluster binding"/>
    <property type="evidence" value="ECO:0007669"/>
    <property type="project" value="UniProtKB-KW"/>
</dbReference>
<name>A0A7Y0Q476_9FIRM</name>
<organism evidence="6 7">
    <name type="scientific">Sulfobacillus harzensis</name>
    <dbReference type="NCBI Taxonomy" id="2729629"/>
    <lineage>
        <taxon>Bacteria</taxon>
        <taxon>Bacillati</taxon>
        <taxon>Bacillota</taxon>
        <taxon>Clostridia</taxon>
        <taxon>Eubacteriales</taxon>
        <taxon>Clostridiales Family XVII. Incertae Sedis</taxon>
        <taxon>Sulfobacillus</taxon>
    </lineage>
</organism>
<evidence type="ECO:0000256" key="1">
    <source>
        <dbReference type="ARBA" id="ARBA00022691"/>
    </source>
</evidence>
<keyword evidence="1" id="KW-0949">S-adenosyl-L-methionine</keyword>
<sequence length="353" mass="39157">METTITALFGPSTLTILGTYQCTAACKECCFECHPGLSERLSGDEILAAIDQANDFGTIKVVVFSGGECFLLGDDLVRAVHRAHQYGFHVRCVSNGYWATSPKAAQSRLGPLVESGLTELNISTGDDHQEFVPFERVVEGALAAVELGVRATIVVEGHQDSTFKMAQARSHPRLKPHIDSGRLRVISNIWIPFYEDSNIQHDNGLSRDPGARSDVTGCDNILDNLVLTPSGLAASCCGLTMEHIPEMKIGRWDETPLTVLYQKQLSDFLKIWIHTDGPEHIMAWARAQDADGVPLTYGVHPCETCALIHRNTRVRELLVTHYDSLVPEVMHRYFAKKALERYMRRLPEPASTE</sequence>
<keyword evidence="7" id="KW-1185">Reference proteome</keyword>
<dbReference type="SUPFAM" id="SSF102114">
    <property type="entry name" value="Radical SAM enzymes"/>
    <property type="match status" value="1"/>
</dbReference>
<evidence type="ECO:0000259" key="5">
    <source>
        <dbReference type="PROSITE" id="PS51918"/>
    </source>
</evidence>
<dbReference type="CDD" id="cd01335">
    <property type="entry name" value="Radical_SAM"/>
    <property type="match status" value="1"/>
</dbReference>
<proteinExistence type="predicted"/>